<dbReference type="NCBIfam" id="TIGR00002">
    <property type="entry name" value="S16"/>
    <property type="match status" value="1"/>
</dbReference>
<dbReference type="Pfam" id="PF00886">
    <property type="entry name" value="Ribosomal_S16"/>
    <property type="match status" value="1"/>
</dbReference>
<geneLocation type="plastid" evidence="4"/>
<dbReference type="GO" id="GO:0006412">
    <property type="term" value="P:translation"/>
    <property type="evidence" value="ECO:0007669"/>
    <property type="project" value="InterPro"/>
</dbReference>
<organism evidence="4">
    <name type="scientific">Neotessella volvocina</name>
    <dbReference type="NCBI Taxonomy" id="52559"/>
    <lineage>
        <taxon>Eukaryota</taxon>
        <taxon>Sar</taxon>
        <taxon>Stramenopiles</taxon>
        <taxon>Ochrophyta</taxon>
        <taxon>Synurophyceae</taxon>
        <taxon>Synurales</taxon>
        <taxon>Neotessellaceae</taxon>
        <taxon>Neotessella</taxon>
    </lineage>
</organism>
<keyword evidence="3" id="KW-0687">Ribonucleoprotein</keyword>
<name>A0A3G2R081_9STRA</name>
<dbReference type="GO" id="GO:0005737">
    <property type="term" value="C:cytoplasm"/>
    <property type="evidence" value="ECO:0007669"/>
    <property type="project" value="UniProtKB-ARBA"/>
</dbReference>
<dbReference type="InterPro" id="IPR023803">
    <property type="entry name" value="Ribosomal_bS16_dom_sf"/>
</dbReference>
<dbReference type="SUPFAM" id="SSF54565">
    <property type="entry name" value="Ribosomal protein S16"/>
    <property type="match status" value="1"/>
</dbReference>
<evidence type="ECO:0000256" key="2">
    <source>
        <dbReference type="ARBA" id="ARBA00022980"/>
    </source>
</evidence>
<dbReference type="InterPro" id="IPR020592">
    <property type="entry name" value="Ribosomal_bS16_CS"/>
</dbReference>
<keyword evidence="4" id="KW-0934">Plastid</keyword>
<dbReference type="PROSITE" id="PS00732">
    <property type="entry name" value="RIBOSOMAL_S16"/>
    <property type="match status" value="1"/>
</dbReference>
<sequence>MLKIRLKRFGRKKTPFYRIVLMENLSKRDGKCIRELGSYDPLRKILNFNRFELLKAINEGAYPTNTARHLIYRMIDEISR</sequence>
<gene>
    <name evidence="4" type="primary">rps16</name>
</gene>
<dbReference type="PANTHER" id="PTHR12919">
    <property type="entry name" value="30S RIBOSOMAL PROTEIN S16"/>
    <property type="match status" value="1"/>
</dbReference>
<dbReference type="GO" id="GO:0003735">
    <property type="term" value="F:structural constituent of ribosome"/>
    <property type="evidence" value="ECO:0007669"/>
    <property type="project" value="InterPro"/>
</dbReference>
<evidence type="ECO:0000256" key="1">
    <source>
        <dbReference type="ARBA" id="ARBA00006668"/>
    </source>
</evidence>
<dbReference type="EMBL" id="MH795132">
    <property type="protein sequence ID" value="AYO28669.1"/>
    <property type="molecule type" value="Genomic_DNA"/>
</dbReference>
<dbReference type="Gene3D" id="3.30.1320.10">
    <property type="match status" value="1"/>
</dbReference>
<keyword evidence="2 4" id="KW-0689">Ribosomal protein</keyword>
<evidence type="ECO:0000313" key="4">
    <source>
        <dbReference type="EMBL" id="AYO28669.1"/>
    </source>
</evidence>
<dbReference type="AlphaFoldDB" id="A0A3G2R081"/>
<proteinExistence type="inferred from homology"/>
<dbReference type="GO" id="GO:0015935">
    <property type="term" value="C:small ribosomal subunit"/>
    <property type="evidence" value="ECO:0007669"/>
    <property type="project" value="TreeGrafter"/>
</dbReference>
<comment type="similarity">
    <text evidence="1">Belongs to the bacterial ribosomal protein bS16 family.</text>
</comment>
<reference evidence="4" key="1">
    <citation type="submission" date="2018-08" db="EMBL/GenBank/DDBJ databases">
        <title>Comparative Plastid Genomics of Synurophyceae: Evolutionary Evidence of Lateral Gene Transfer and Inverted Repeat Dynamics.</title>
        <authorList>
            <person name="Kim J.I."/>
            <person name="Shin H."/>
            <person name="Skaloud P."/>
            <person name="Jung J."/>
            <person name="Yoon H.S."/>
            <person name="Archibald J.M."/>
            <person name="Shin W."/>
        </authorList>
    </citation>
    <scope>NUCLEOTIDE SEQUENCE</scope>
    <source>
        <strain evidence="4">CCMP1781</strain>
    </source>
</reference>
<protein>
    <submittedName>
        <fullName evidence="4">Ribosomal protein S16</fullName>
    </submittedName>
</protein>
<evidence type="ECO:0000256" key="3">
    <source>
        <dbReference type="ARBA" id="ARBA00023274"/>
    </source>
</evidence>
<dbReference type="HAMAP" id="MF_00385">
    <property type="entry name" value="Ribosomal_bS16"/>
    <property type="match status" value="1"/>
</dbReference>
<dbReference type="InterPro" id="IPR000307">
    <property type="entry name" value="Ribosomal_bS16"/>
</dbReference>
<dbReference type="PANTHER" id="PTHR12919:SF20">
    <property type="entry name" value="SMALL RIBOSOMAL SUBUNIT PROTEIN BS16M"/>
    <property type="match status" value="1"/>
</dbReference>
<accession>A0A3G2R081</accession>